<dbReference type="PANTHER" id="PTHR23542">
    <property type="match status" value="1"/>
</dbReference>
<feature type="transmembrane region" description="Helical" evidence="1">
    <location>
        <begin position="222"/>
        <end position="244"/>
    </location>
</feature>
<feature type="transmembrane region" description="Helical" evidence="1">
    <location>
        <begin position="87"/>
        <end position="115"/>
    </location>
</feature>
<feature type="transmembrane region" description="Helical" evidence="1">
    <location>
        <begin position="301"/>
        <end position="324"/>
    </location>
</feature>
<dbReference type="Proteomes" id="UP000612282">
    <property type="component" value="Unassembled WGS sequence"/>
</dbReference>
<feature type="transmembrane region" description="Helical" evidence="1">
    <location>
        <begin position="365"/>
        <end position="384"/>
    </location>
</feature>
<protein>
    <submittedName>
        <fullName evidence="2">MFS transporter</fullName>
    </submittedName>
</protein>
<proteinExistence type="predicted"/>
<dbReference type="RefSeq" id="WP_203804330.1">
    <property type="nucleotide sequence ID" value="NZ_BAAAQE010000093.1"/>
</dbReference>
<dbReference type="PANTHER" id="PTHR23542:SF1">
    <property type="entry name" value="MAJOR FACILITATOR SUPERFAMILY (MFS) PROFILE DOMAIN-CONTAINING PROTEIN"/>
    <property type="match status" value="1"/>
</dbReference>
<keyword evidence="1" id="KW-0812">Transmembrane</keyword>
<evidence type="ECO:0000256" key="1">
    <source>
        <dbReference type="SAM" id="Phobius"/>
    </source>
</evidence>
<reference evidence="2 3" key="1">
    <citation type="submission" date="2021-01" db="EMBL/GenBank/DDBJ databases">
        <title>Whole genome shotgun sequence of Actinoplanes couchii NBRC 106145.</title>
        <authorList>
            <person name="Komaki H."/>
            <person name="Tamura T."/>
        </authorList>
    </citation>
    <scope>NUCLEOTIDE SEQUENCE [LARGE SCALE GENOMIC DNA]</scope>
    <source>
        <strain evidence="2 3">NBRC 106145</strain>
    </source>
</reference>
<accession>A0ABQ3XK90</accession>
<gene>
    <name evidence="2" type="ORF">Aco03nite_073200</name>
</gene>
<dbReference type="EMBL" id="BOMG01000092">
    <property type="protein sequence ID" value="GID58916.1"/>
    <property type="molecule type" value="Genomic_DNA"/>
</dbReference>
<keyword evidence="1" id="KW-0472">Membrane</keyword>
<organism evidence="2 3">
    <name type="scientific">Actinoplanes couchii</name>
    <dbReference type="NCBI Taxonomy" id="403638"/>
    <lineage>
        <taxon>Bacteria</taxon>
        <taxon>Bacillati</taxon>
        <taxon>Actinomycetota</taxon>
        <taxon>Actinomycetes</taxon>
        <taxon>Micromonosporales</taxon>
        <taxon>Micromonosporaceae</taxon>
        <taxon>Actinoplanes</taxon>
    </lineage>
</organism>
<name>A0ABQ3XK90_9ACTN</name>
<feature type="transmembrane region" description="Helical" evidence="1">
    <location>
        <begin position="169"/>
        <end position="188"/>
    </location>
</feature>
<feature type="transmembrane region" description="Helical" evidence="1">
    <location>
        <begin position="127"/>
        <end position="149"/>
    </location>
</feature>
<keyword evidence="1" id="KW-1133">Transmembrane helix</keyword>
<dbReference type="InterPro" id="IPR036259">
    <property type="entry name" value="MFS_trans_sf"/>
</dbReference>
<dbReference type="Gene3D" id="1.20.1250.20">
    <property type="entry name" value="MFS general substrate transporter like domains"/>
    <property type="match status" value="1"/>
</dbReference>
<feature type="transmembrane region" description="Helical" evidence="1">
    <location>
        <begin position="336"/>
        <end position="359"/>
    </location>
</feature>
<evidence type="ECO:0000313" key="3">
    <source>
        <dbReference type="Proteomes" id="UP000612282"/>
    </source>
</evidence>
<feature type="transmembrane region" description="Helical" evidence="1">
    <location>
        <begin position="250"/>
        <end position="268"/>
    </location>
</feature>
<evidence type="ECO:0000313" key="2">
    <source>
        <dbReference type="EMBL" id="GID58916.1"/>
    </source>
</evidence>
<dbReference type="SUPFAM" id="SSF103473">
    <property type="entry name" value="MFS general substrate transporter"/>
    <property type="match status" value="1"/>
</dbReference>
<feature type="transmembrane region" description="Helical" evidence="1">
    <location>
        <begin position="47"/>
        <end position="67"/>
    </location>
</feature>
<dbReference type="InterPro" id="IPR011701">
    <property type="entry name" value="MFS"/>
</dbReference>
<dbReference type="Pfam" id="PF07690">
    <property type="entry name" value="MFS_1"/>
    <property type="match status" value="1"/>
</dbReference>
<sequence length="398" mass="39157">MSPGSFLSVFRQPGVCRPAAGAVLASLPVGMLGLAVLLLVQRSEGGFASAGLAVGFLGAGTALGMVVQGRLIDRLGQTRVLLTAAGVQTLAIVGLVLAGNSGVLAAVLVCAFLSGACEPQVNASMRALWPTLVPVPMLPTAMTLSSVMFEAPVLVGPLLLTAALPFTTPATAILLCAALFTGGALLLATSRASRSWQAVRGVPGDRRAGLAGALSSAGVRTALLAGIGHGLVIGMVQVSAAALFTERAGLMYAAISVGSLTGALVWGTRLQGGRPALRIAGLLLLCGLAAGAAALTGTPLVFAGALFVLGLGLGPTGVLKFSLAGRTAPPGRAVEAFTMIAAAGVSAIAAGSTLAGAIADRSGPVTALIAAAAVATTVAAILAARESRRNHLVGAFHS</sequence>
<comment type="caution">
    <text evidence="2">The sequence shown here is derived from an EMBL/GenBank/DDBJ whole genome shotgun (WGS) entry which is preliminary data.</text>
</comment>
<keyword evidence="3" id="KW-1185">Reference proteome</keyword>
<feature type="transmembrane region" description="Helical" evidence="1">
    <location>
        <begin position="20"/>
        <end position="40"/>
    </location>
</feature>
<feature type="transmembrane region" description="Helical" evidence="1">
    <location>
        <begin position="275"/>
        <end position="295"/>
    </location>
</feature>